<dbReference type="PRINTS" id="PR00660">
    <property type="entry name" value="ERLUMENR"/>
</dbReference>
<keyword evidence="13" id="KW-1185">Reference proteome</keyword>
<proteinExistence type="inferred from homology"/>
<feature type="transmembrane region" description="Helical" evidence="11">
    <location>
        <begin position="226"/>
        <end position="246"/>
    </location>
</feature>
<dbReference type="AlphaFoldDB" id="X6MBY9"/>
<keyword evidence="8 11" id="KW-1133">Transmembrane helix</keyword>
<evidence type="ECO:0008006" key="14">
    <source>
        <dbReference type="Google" id="ProtNLM"/>
    </source>
</evidence>
<protein>
    <recommendedName>
        <fullName evidence="14">ER lumen protein-retaining receptor</fullName>
    </recommendedName>
</protein>
<organism evidence="12 13">
    <name type="scientific">Reticulomyxa filosa</name>
    <dbReference type="NCBI Taxonomy" id="46433"/>
    <lineage>
        <taxon>Eukaryota</taxon>
        <taxon>Sar</taxon>
        <taxon>Rhizaria</taxon>
        <taxon>Retaria</taxon>
        <taxon>Foraminifera</taxon>
        <taxon>Monothalamids</taxon>
        <taxon>Reticulomyxidae</taxon>
        <taxon>Reticulomyxa</taxon>
    </lineage>
</organism>
<keyword evidence="6" id="KW-0931">ER-Golgi transport</keyword>
<evidence type="ECO:0000313" key="12">
    <source>
        <dbReference type="EMBL" id="ETO11196.1"/>
    </source>
</evidence>
<evidence type="ECO:0000256" key="2">
    <source>
        <dbReference type="ARBA" id="ARBA00010120"/>
    </source>
</evidence>
<evidence type="ECO:0000256" key="3">
    <source>
        <dbReference type="ARBA" id="ARBA00022448"/>
    </source>
</evidence>
<dbReference type="GO" id="GO:0006621">
    <property type="term" value="P:protein retention in ER lumen"/>
    <property type="evidence" value="ECO:0007669"/>
    <property type="project" value="InterPro"/>
</dbReference>
<evidence type="ECO:0000256" key="6">
    <source>
        <dbReference type="ARBA" id="ARBA00022892"/>
    </source>
</evidence>
<evidence type="ECO:0000256" key="9">
    <source>
        <dbReference type="ARBA" id="ARBA00023136"/>
    </source>
</evidence>
<evidence type="ECO:0000256" key="10">
    <source>
        <dbReference type="ARBA" id="ARBA00023170"/>
    </source>
</evidence>
<dbReference type="OrthoDB" id="7694678at2759"/>
<keyword evidence="7" id="KW-0653">Protein transport</keyword>
<dbReference type="PANTHER" id="PTHR10585">
    <property type="entry name" value="ER LUMEN PROTEIN RETAINING RECEPTOR"/>
    <property type="match status" value="1"/>
</dbReference>
<name>X6MBY9_RETFI</name>
<comment type="caution">
    <text evidence="12">The sequence shown here is derived from an EMBL/GenBank/DDBJ whole genome shotgun (WGS) entry which is preliminary data.</text>
</comment>
<dbReference type="Pfam" id="PF00810">
    <property type="entry name" value="ER_lumen_recept"/>
    <property type="match status" value="2"/>
</dbReference>
<dbReference type="Proteomes" id="UP000023152">
    <property type="component" value="Unassembled WGS sequence"/>
</dbReference>
<evidence type="ECO:0000256" key="4">
    <source>
        <dbReference type="ARBA" id="ARBA00022692"/>
    </source>
</evidence>
<evidence type="ECO:0000256" key="5">
    <source>
        <dbReference type="ARBA" id="ARBA00022824"/>
    </source>
</evidence>
<feature type="transmembrane region" description="Helical" evidence="11">
    <location>
        <begin position="81"/>
        <end position="100"/>
    </location>
</feature>
<evidence type="ECO:0000313" key="13">
    <source>
        <dbReference type="Proteomes" id="UP000023152"/>
    </source>
</evidence>
<evidence type="ECO:0000256" key="7">
    <source>
        <dbReference type="ARBA" id="ARBA00022927"/>
    </source>
</evidence>
<comment type="similarity">
    <text evidence="2">Belongs to the ERD2 family.</text>
</comment>
<dbReference type="OMA" id="WKSRSCE"/>
<reference evidence="12 13" key="1">
    <citation type="journal article" date="2013" name="Curr. Biol.">
        <title>The Genome of the Foraminiferan Reticulomyxa filosa.</title>
        <authorList>
            <person name="Glockner G."/>
            <person name="Hulsmann N."/>
            <person name="Schleicher M."/>
            <person name="Noegel A.A."/>
            <person name="Eichinger L."/>
            <person name="Gallinger C."/>
            <person name="Pawlowski J."/>
            <person name="Sierra R."/>
            <person name="Euteneuer U."/>
            <person name="Pillet L."/>
            <person name="Moustafa A."/>
            <person name="Platzer M."/>
            <person name="Groth M."/>
            <person name="Szafranski K."/>
            <person name="Schliwa M."/>
        </authorList>
    </citation>
    <scope>NUCLEOTIDE SEQUENCE [LARGE SCALE GENOMIC DNA]</scope>
</reference>
<dbReference type="EMBL" id="ASPP01022667">
    <property type="protein sequence ID" value="ETO11196.1"/>
    <property type="molecule type" value="Genomic_DNA"/>
</dbReference>
<keyword evidence="9 11" id="KW-0472">Membrane</keyword>
<accession>X6MBY9</accession>
<keyword evidence="3" id="KW-0813">Transport</keyword>
<dbReference type="InterPro" id="IPR000133">
    <property type="entry name" value="ER_ret_rcpt"/>
</dbReference>
<feature type="transmembrane region" description="Helical" evidence="11">
    <location>
        <begin position="144"/>
        <end position="163"/>
    </location>
</feature>
<keyword evidence="10" id="KW-0675">Receptor</keyword>
<sequence length="291" mass="34548">MKKKKNNNFQIKNLFSLISKAMTITFIRMCGDFMHLASVIIVLIQIYGTKSCAGISFQTQALYALVFCCRYLDLFWNFWSIYNWIFKVIFITTSIIIIYWMKFKDPYKKTYDAKLDSFKGWFLVIPCFILALLFHVAFTPFEILWAFSIYLEVFCYLFVIYFIRAEAFNKKKFLFEITRKSLKKQTNKTQLIVFGIVTQQSVAILPQLVMVQKIAREHQGTVRNITSHYVFCLGSYRALYLLNWIYRYATEPNYWDPIAWTAGIVQTALYSDFLYYYLKARYLGINMQLPV</sequence>
<dbReference type="GO" id="GO:0016192">
    <property type="term" value="P:vesicle-mediated transport"/>
    <property type="evidence" value="ECO:0007669"/>
    <property type="project" value="UniProtKB-KW"/>
</dbReference>
<keyword evidence="5" id="KW-0256">Endoplasmic reticulum</keyword>
<evidence type="ECO:0000256" key="1">
    <source>
        <dbReference type="ARBA" id="ARBA00004477"/>
    </source>
</evidence>
<dbReference type="GO" id="GO:0005789">
    <property type="term" value="C:endoplasmic reticulum membrane"/>
    <property type="evidence" value="ECO:0007669"/>
    <property type="project" value="UniProtKB-SubCell"/>
</dbReference>
<evidence type="ECO:0000256" key="11">
    <source>
        <dbReference type="SAM" id="Phobius"/>
    </source>
</evidence>
<dbReference type="GO" id="GO:0015031">
    <property type="term" value="P:protein transport"/>
    <property type="evidence" value="ECO:0007669"/>
    <property type="project" value="UniProtKB-KW"/>
</dbReference>
<comment type="subcellular location">
    <subcellularLocation>
        <location evidence="1">Endoplasmic reticulum membrane</location>
        <topology evidence="1">Multi-pass membrane protein</topology>
    </subcellularLocation>
</comment>
<feature type="transmembrane region" description="Helical" evidence="11">
    <location>
        <begin position="21"/>
        <end position="47"/>
    </location>
</feature>
<feature type="transmembrane region" description="Helical" evidence="11">
    <location>
        <begin position="258"/>
        <end position="278"/>
    </location>
</feature>
<evidence type="ECO:0000256" key="8">
    <source>
        <dbReference type="ARBA" id="ARBA00022989"/>
    </source>
</evidence>
<gene>
    <name evidence="12" type="ORF">RFI_26182</name>
</gene>
<dbReference type="GO" id="GO:0046923">
    <property type="term" value="F:ER retention sequence binding"/>
    <property type="evidence" value="ECO:0007669"/>
    <property type="project" value="InterPro"/>
</dbReference>
<feature type="transmembrane region" description="Helical" evidence="11">
    <location>
        <begin position="120"/>
        <end position="138"/>
    </location>
</feature>
<keyword evidence="4 11" id="KW-0812">Transmembrane</keyword>